<dbReference type="Pfam" id="PF07690">
    <property type="entry name" value="MFS_1"/>
    <property type="match status" value="1"/>
</dbReference>
<dbReference type="InterPro" id="IPR011701">
    <property type="entry name" value="MFS"/>
</dbReference>
<feature type="compositionally biased region" description="Gly residues" evidence="5">
    <location>
        <begin position="573"/>
        <end position="585"/>
    </location>
</feature>
<dbReference type="EMBL" id="CAJPDR010000159">
    <property type="protein sequence ID" value="CAF9922704.1"/>
    <property type="molecule type" value="Genomic_DNA"/>
</dbReference>
<feature type="transmembrane region" description="Helical" evidence="6">
    <location>
        <begin position="328"/>
        <end position="348"/>
    </location>
</feature>
<evidence type="ECO:0000256" key="3">
    <source>
        <dbReference type="ARBA" id="ARBA00022989"/>
    </source>
</evidence>
<feature type="transmembrane region" description="Helical" evidence="6">
    <location>
        <begin position="78"/>
        <end position="98"/>
    </location>
</feature>
<feature type="transmembrane region" description="Helical" evidence="6">
    <location>
        <begin position="214"/>
        <end position="234"/>
    </location>
</feature>
<dbReference type="OrthoDB" id="3936150at2759"/>
<dbReference type="AlphaFoldDB" id="A0A8H3IQX8"/>
<feature type="transmembrane region" description="Helical" evidence="6">
    <location>
        <begin position="110"/>
        <end position="133"/>
    </location>
</feature>
<evidence type="ECO:0000259" key="7">
    <source>
        <dbReference type="PROSITE" id="PS50850"/>
    </source>
</evidence>
<dbReference type="Gene3D" id="1.20.1250.20">
    <property type="entry name" value="MFS general substrate transporter like domains"/>
    <property type="match status" value="1"/>
</dbReference>
<evidence type="ECO:0000313" key="8">
    <source>
        <dbReference type="EMBL" id="CAF9922704.1"/>
    </source>
</evidence>
<feature type="transmembrane region" description="Helical" evidence="6">
    <location>
        <begin position="426"/>
        <end position="446"/>
    </location>
</feature>
<evidence type="ECO:0000256" key="5">
    <source>
        <dbReference type="SAM" id="MobiDB-lite"/>
    </source>
</evidence>
<keyword evidence="3 6" id="KW-1133">Transmembrane helix</keyword>
<dbReference type="Proteomes" id="UP000664203">
    <property type="component" value="Unassembled WGS sequence"/>
</dbReference>
<feature type="transmembrane region" description="Helical" evidence="6">
    <location>
        <begin position="171"/>
        <end position="193"/>
    </location>
</feature>
<evidence type="ECO:0000313" key="9">
    <source>
        <dbReference type="Proteomes" id="UP000664203"/>
    </source>
</evidence>
<sequence>MASVAASATVPAEVDAEKAAEATVSVDVGSERLVGSLASSDSSREKREERMKPEFKPEAKPSAKPPPYSALSPGRRRFILYVVTAAGFFGPLAANIYLPALPTLQKVFHTFATTINATVSVFKGVLAVAPLFWGSQADYGGRKPLYLVSLLIYIAAIIILAAVPANLAALFILRIVQGFGAASVLSLGAGTVADVTEPKGRASAMSMVLLGPQLGPVLGPLLGGAITGGASWRWTFEFLGTLSPNQPARSTRTYIDRYSAAITCSVLYIFVAFCLPETLRSIVGNGELYANQSWVIRPKWRQTPVVDPKKFPKPPPPTIIGLLKLLRYPPIVIVSFNNALLFAAYYSINVTVPMFLEHNYGFTTTEVGVSYLAPGLLRPQFGQSDQTHTGLSLVAGSLISGRVSDYHRRQFVKNNPGSIPHAEHRLHLQILGTLVSLSGVLMYGWFVDKHIHVAGVIISTSIAAFGMTWVFITTTSYLTESFKNTPATLVALASLFRNPAAAIAAVVVKPLIDRMGIGWCFTGLALMEYCCVCSILWLMFNGKRLREELDRKGDPGVKIEGKPGGPPDRRPGGFPGGKPGGGQGG</sequence>
<name>A0A8H3IQX8_9LECA</name>
<protein>
    <submittedName>
        <fullName evidence="8">Dityrosine transporter 1</fullName>
    </submittedName>
</protein>
<dbReference type="PANTHER" id="PTHR23502">
    <property type="entry name" value="MAJOR FACILITATOR SUPERFAMILY"/>
    <property type="match status" value="1"/>
</dbReference>
<feature type="region of interest" description="Disordered" evidence="5">
    <location>
        <begin position="35"/>
        <end position="69"/>
    </location>
</feature>
<feature type="transmembrane region" description="Helical" evidence="6">
    <location>
        <begin position="254"/>
        <end position="275"/>
    </location>
</feature>
<proteinExistence type="predicted"/>
<evidence type="ECO:0000256" key="2">
    <source>
        <dbReference type="ARBA" id="ARBA00022692"/>
    </source>
</evidence>
<keyword evidence="9" id="KW-1185">Reference proteome</keyword>
<comment type="caution">
    <text evidence="8">The sequence shown here is derived from an EMBL/GenBank/DDBJ whole genome shotgun (WGS) entry which is preliminary data.</text>
</comment>
<dbReference type="GO" id="GO:0005275">
    <property type="term" value="F:amine transmembrane transporter activity"/>
    <property type="evidence" value="ECO:0007669"/>
    <property type="project" value="TreeGrafter"/>
</dbReference>
<reference evidence="8" key="1">
    <citation type="submission" date="2021-03" db="EMBL/GenBank/DDBJ databases">
        <authorList>
            <person name="Tagirdzhanova G."/>
        </authorList>
    </citation>
    <scope>NUCLEOTIDE SEQUENCE</scope>
</reference>
<dbReference type="InterPro" id="IPR020846">
    <property type="entry name" value="MFS_dom"/>
</dbReference>
<dbReference type="SUPFAM" id="SSF103473">
    <property type="entry name" value="MFS general substrate transporter"/>
    <property type="match status" value="1"/>
</dbReference>
<dbReference type="PANTHER" id="PTHR23502:SF21">
    <property type="entry name" value="DITYROSINE TRANSPORTER 1"/>
    <property type="match status" value="1"/>
</dbReference>
<feature type="region of interest" description="Disordered" evidence="5">
    <location>
        <begin position="551"/>
        <end position="585"/>
    </location>
</feature>
<feature type="transmembrane region" description="Helical" evidence="6">
    <location>
        <begin position="453"/>
        <end position="472"/>
    </location>
</feature>
<feature type="transmembrane region" description="Helical" evidence="6">
    <location>
        <begin position="516"/>
        <end position="540"/>
    </location>
</feature>
<organism evidence="8 9">
    <name type="scientific">Alectoria fallacina</name>
    <dbReference type="NCBI Taxonomy" id="1903189"/>
    <lineage>
        <taxon>Eukaryota</taxon>
        <taxon>Fungi</taxon>
        <taxon>Dikarya</taxon>
        <taxon>Ascomycota</taxon>
        <taxon>Pezizomycotina</taxon>
        <taxon>Lecanoromycetes</taxon>
        <taxon>OSLEUM clade</taxon>
        <taxon>Lecanoromycetidae</taxon>
        <taxon>Lecanorales</taxon>
        <taxon>Lecanorineae</taxon>
        <taxon>Parmeliaceae</taxon>
        <taxon>Alectoria</taxon>
    </lineage>
</organism>
<gene>
    <name evidence="8" type="primary">DTR1</name>
    <name evidence="8" type="ORF">ALECFALPRED_002149</name>
</gene>
<dbReference type="InterPro" id="IPR036259">
    <property type="entry name" value="MFS_trans_sf"/>
</dbReference>
<evidence type="ECO:0000256" key="6">
    <source>
        <dbReference type="SAM" id="Phobius"/>
    </source>
</evidence>
<evidence type="ECO:0000256" key="4">
    <source>
        <dbReference type="ARBA" id="ARBA00023136"/>
    </source>
</evidence>
<feature type="compositionally biased region" description="Basic and acidic residues" evidence="5">
    <location>
        <begin position="42"/>
        <end position="61"/>
    </location>
</feature>
<dbReference type="GO" id="GO:0005886">
    <property type="term" value="C:plasma membrane"/>
    <property type="evidence" value="ECO:0007669"/>
    <property type="project" value="TreeGrafter"/>
</dbReference>
<dbReference type="PROSITE" id="PS50850">
    <property type="entry name" value="MFS"/>
    <property type="match status" value="1"/>
</dbReference>
<keyword evidence="4 6" id="KW-0472">Membrane</keyword>
<feature type="domain" description="Major facilitator superfamily (MFS) profile" evidence="7">
    <location>
        <begin position="79"/>
        <end position="546"/>
    </location>
</feature>
<feature type="compositionally biased region" description="Basic and acidic residues" evidence="5">
    <location>
        <begin position="551"/>
        <end position="571"/>
    </location>
</feature>
<keyword evidence="2 6" id="KW-0812">Transmembrane</keyword>
<evidence type="ECO:0000256" key="1">
    <source>
        <dbReference type="ARBA" id="ARBA00004141"/>
    </source>
</evidence>
<comment type="subcellular location">
    <subcellularLocation>
        <location evidence="1">Membrane</location>
        <topology evidence="1">Multi-pass membrane protein</topology>
    </subcellularLocation>
</comment>
<accession>A0A8H3IQX8</accession>
<feature type="transmembrane region" description="Helical" evidence="6">
    <location>
        <begin position="145"/>
        <end position="165"/>
    </location>
</feature>